<reference evidence="2" key="1">
    <citation type="submission" date="2020-08" db="EMBL/GenBank/DDBJ databases">
        <title>Multicomponent nature underlies the extraordinary mechanical properties of spider dragline silk.</title>
        <authorList>
            <person name="Kono N."/>
            <person name="Nakamura H."/>
            <person name="Mori M."/>
            <person name="Yoshida Y."/>
            <person name="Ohtoshi R."/>
            <person name="Malay A.D."/>
            <person name="Moran D.A.P."/>
            <person name="Tomita M."/>
            <person name="Numata K."/>
            <person name="Arakawa K."/>
        </authorList>
    </citation>
    <scope>NUCLEOTIDE SEQUENCE</scope>
</reference>
<evidence type="ECO:0000313" key="2">
    <source>
        <dbReference type="EMBL" id="GFS32739.1"/>
    </source>
</evidence>
<gene>
    <name evidence="2" type="ORF">NPIL_225301</name>
</gene>
<sequence length="82" mass="9259">IHKDKISLRTLEYFALPPEKLSTSGMVLNIVVGPLLIERHWSRQLLDLERSLTPPTPPNQSSIEEKTGSSREPMGKRLPITL</sequence>
<evidence type="ECO:0000256" key="1">
    <source>
        <dbReference type="SAM" id="MobiDB-lite"/>
    </source>
</evidence>
<keyword evidence="3" id="KW-1185">Reference proteome</keyword>
<dbReference type="EMBL" id="BMAW01042138">
    <property type="protein sequence ID" value="GFS32739.1"/>
    <property type="molecule type" value="Genomic_DNA"/>
</dbReference>
<feature type="compositionally biased region" description="Basic and acidic residues" evidence="1">
    <location>
        <begin position="63"/>
        <end position="75"/>
    </location>
</feature>
<name>A0A8X6I6X2_NEPPI</name>
<proteinExistence type="predicted"/>
<feature type="non-terminal residue" evidence="2">
    <location>
        <position position="1"/>
    </location>
</feature>
<feature type="region of interest" description="Disordered" evidence="1">
    <location>
        <begin position="49"/>
        <end position="82"/>
    </location>
</feature>
<organism evidence="2 3">
    <name type="scientific">Nephila pilipes</name>
    <name type="common">Giant wood spider</name>
    <name type="synonym">Nephila maculata</name>
    <dbReference type="NCBI Taxonomy" id="299642"/>
    <lineage>
        <taxon>Eukaryota</taxon>
        <taxon>Metazoa</taxon>
        <taxon>Ecdysozoa</taxon>
        <taxon>Arthropoda</taxon>
        <taxon>Chelicerata</taxon>
        <taxon>Arachnida</taxon>
        <taxon>Araneae</taxon>
        <taxon>Araneomorphae</taxon>
        <taxon>Entelegynae</taxon>
        <taxon>Araneoidea</taxon>
        <taxon>Nephilidae</taxon>
        <taxon>Nephila</taxon>
    </lineage>
</organism>
<protein>
    <submittedName>
        <fullName evidence="2">Uncharacterized protein</fullName>
    </submittedName>
</protein>
<dbReference type="AlphaFoldDB" id="A0A8X6I6X2"/>
<comment type="caution">
    <text evidence="2">The sequence shown here is derived from an EMBL/GenBank/DDBJ whole genome shotgun (WGS) entry which is preliminary data.</text>
</comment>
<accession>A0A8X6I6X2</accession>
<dbReference type="Proteomes" id="UP000887013">
    <property type="component" value="Unassembled WGS sequence"/>
</dbReference>
<evidence type="ECO:0000313" key="3">
    <source>
        <dbReference type="Proteomes" id="UP000887013"/>
    </source>
</evidence>